<dbReference type="PROSITE" id="PS50089">
    <property type="entry name" value="ZF_RING_2"/>
    <property type="match status" value="1"/>
</dbReference>
<keyword evidence="1" id="KW-0479">Metal-binding</keyword>
<accession>A0A2G5UR52</accession>
<dbReference type="InterPro" id="IPR013083">
    <property type="entry name" value="Znf_RING/FYVE/PHD"/>
</dbReference>
<evidence type="ECO:0000256" key="1">
    <source>
        <dbReference type="ARBA" id="ARBA00022723"/>
    </source>
</evidence>
<dbReference type="PANTHER" id="PTHR14155">
    <property type="entry name" value="RING FINGER DOMAIN-CONTAINING"/>
    <property type="match status" value="1"/>
</dbReference>
<evidence type="ECO:0000256" key="5">
    <source>
        <dbReference type="SAM" id="Coils"/>
    </source>
</evidence>
<reference evidence="9" key="1">
    <citation type="submission" date="2017-10" db="EMBL/GenBank/DDBJ databases">
        <title>Rapid genome shrinkage in a self-fertile nematode reveals novel sperm competition proteins.</title>
        <authorList>
            <person name="Yin D."/>
            <person name="Schwarz E.M."/>
            <person name="Thomas C.G."/>
            <person name="Felde R.L."/>
            <person name="Korf I.F."/>
            <person name="Cutter A.D."/>
            <person name="Schartner C.M."/>
            <person name="Ralston E.J."/>
            <person name="Meyer B.J."/>
            <person name="Haag E.S."/>
        </authorList>
    </citation>
    <scope>NUCLEOTIDE SEQUENCE [LARGE SCALE GENOMIC DNA]</scope>
    <source>
        <strain evidence="9">JU1422</strain>
    </source>
</reference>
<sequence>MEDSMTSKKSVKIAVEKLANLTIEKRLEAKNKDEVIQRTTPDDIQKPSMLVEALELEKPTSESIQKTPASEKVSEVEASSPEGYKKTPVLENALVVDPPTSLSDVNQKKNQLEKLPVIDMNQSKNCAKCSRTSEMCNEAKKALKLTQNKLEKYEKKAKRTDEVEKELKALKLETKKKEKEAERRELEMGKKQKMIEELELKVSRLEANETRMRLNEKNHSIHEKEQSELIDELTTQLENQNEKIQLMELELQRNEESLKLEIRQKERGFEELRAVIFIMSTEMESIQRDNRNLQEQIASIPEAPPTPTVPEYPSEEQPNHHRFALFRFQRIKDSLCHKKQLGQAKEMVEKMKSSSNLVEIHQIAEYEYYQFEGKLLKYVKEVELNIQRIKENCDVSTVNPLPDSPEFSNRFINLYWRIINNQSITSSEIEVPDSECFICYVEMTSDQKTLQCEECKKVTHFECASKWLKIHRSCPHCRREMLNPEEFPDLGQ</sequence>
<dbReference type="Proteomes" id="UP000230233">
    <property type="component" value="Chromosome III"/>
</dbReference>
<dbReference type="Pfam" id="PF13639">
    <property type="entry name" value="zf-RING_2"/>
    <property type="match status" value="1"/>
</dbReference>
<evidence type="ECO:0000256" key="4">
    <source>
        <dbReference type="PROSITE-ProRule" id="PRU00175"/>
    </source>
</evidence>
<feature type="coiled-coil region" evidence="5">
    <location>
        <begin position="136"/>
        <end position="259"/>
    </location>
</feature>
<dbReference type="InterPro" id="IPR001841">
    <property type="entry name" value="Znf_RING"/>
</dbReference>
<evidence type="ECO:0000313" key="9">
    <source>
        <dbReference type="Proteomes" id="UP000230233"/>
    </source>
</evidence>
<dbReference type="EMBL" id="PDUG01000003">
    <property type="protein sequence ID" value="PIC41994.1"/>
    <property type="molecule type" value="Genomic_DNA"/>
</dbReference>
<name>A0A2G5UR52_9PELO</name>
<keyword evidence="3" id="KW-0862">Zinc</keyword>
<gene>
    <name evidence="8" type="primary">Cnig_chr_III.g9212</name>
    <name evidence="8" type="ORF">B9Z55_009212</name>
</gene>
<evidence type="ECO:0000313" key="8">
    <source>
        <dbReference type="EMBL" id="PIC41994.1"/>
    </source>
</evidence>
<keyword evidence="2 4" id="KW-0863">Zinc-finger</keyword>
<feature type="compositionally biased region" description="Low complexity" evidence="6">
    <location>
        <begin position="68"/>
        <end position="82"/>
    </location>
</feature>
<dbReference type="InterPro" id="IPR053238">
    <property type="entry name" value="RING-H2_zinc_finger"/>
</dbReference>
<evidence type="ECO:0000259" key="7">
    <source>
        <dbReference type="PROSITE" id="PS50089"/>
    </source>
</evidence>
<organism evidence="8 9">
    <name type="scientific">Caenorhabditis nigoni</name>
    <dbReference type="NCBI Taxonomy" id="1611254"/>
    <lineage>
        <taxon>Eukaryota</taxon>
        <taxon>Metazoa</taxon>
        <taxon>Ecdysozoa</taxon>
        <taxon>Nematoda</taxon>
        <taxon>Chromadorea</taxon>
        <taxon>Rhabditida</taxon>
        <taxon>Rhabditina</taxon>
        <taxon>Rhabditomorpha</taxon>
        <taxon>Rhabditoidea</taxon>
        <taxon>Rhabditidae</taxon>
        <taxon>Peloderinae</taxon>
        <taxon>Caenorhabditis</taxon>
    </lineage>
</organism>
<dbReference type="Gene3D" id="3.30.40.10">
    <property type="entry name" value="Zinc/RING finger domain, C3HC4 (zinc finger)"/>
    <property type="match status" value="1"/>
</dbReference>
<evidence type="ECO:0000256" key="3">
    <source>
        <dbReference type="ARBA" id="ARBA00022833"/>
    </source>
</evidence>
<dbReference type="SUPFAM" id="SSF57850">
    <property type="entry name" value="RING/U-box"/>
    <property type="match status" value="1"/>
</dbReference>
<protein>
    <recommendedName>
        <fullName evidence="7">RING-type domain-containing protein</fullName>
    </recommendedName>
</protein>
<feature type="domain" description="RING-type" evidence="7">
    <location>
        <begin position="436"/>
        <end position="478"/>
    </location>
</feature>
<evidence type="ECO:0000256" key="2">
    <source>
        <dbReference type="ARBA" id="ARBA00022771"/>
    </source>
</evidence>
<dbReference type="OrthoDB" id="8062037at2759"/>
<feature type="region of interest" description="Disordered" evidence="6">
    <location>
        <begin position="57"/>
        <end position="85"/>
    </location>
</feature>
<dbReference type="GO" id="GO:0008270">
    <property type="term" value="F:zinc ion binding"/>
    <property type="evidence" value="ECO:0007669"/>
    <property type="project" value="UniProtKB-KW"/>
</dbReference>
<dbReference type="PANTHER" id="PTHR14155:SF627">
    <property type="entry name" value="OS06G0192800 PROTEIN"/>
    <property type="match status" value="1"/>
</dbReference>
<keyword evidence="5" id="KW-0175">Coiled coil</keyword>
<proteinExistence type="predicted"/>
<dbReference type="AlphaFoldDB" id="A0A2G5UR52"/>
<keyword evidence="9" id="KW-1185">Reference proteome</keyword>
<evidence type="ECO:0000256" key="6">
    <source>
        <dbReference type="SAM" id="MobiDB-lite"/>
    </source>
</evidence>
<comment type="caution">
    <text evidence="8">The sequence shown here is derived from an EMBL/GenBank/DDBJ whole genome shotgun (WGS) entry which is preliminary data.</text>
</comment>